<keyword evidence="4" id="KW-0812">Transmembrane</keyword>
<sequence length="156" mass="17789">MSYLPHIYFLALRVTPTIRFLPMASTFFAWARSPAAREYFFSTHFWGPVANWGLPLAALADLQKDEEFISGTMTTALMCYSLVFMRFAWRVQPRNYLLFACHFTNASAQSLQDARFVNYWYYGGREKKLGVTAQDVADKATGKVTEAVKAAQDSKK</sequence>
<dbReference type="AlphaFoldDB" id="A0A8H6T7N6"/>
<reference evidence="10" key="1">
    <citation type="submission" date="2020-05" db="EMBL/GenBank/DDBJ databases">
        <title>Mycena genomes resolve the evolution of fungal bioluminescence.</title>
        <authorList>
            <person name="Tsai I.J."/>
        </authorList>
    </citation>
    <scope>NUCLEOTIDE SEQUENCE</scope>
    <source>
        <strain evidence="10">110903Hualien_Pintung</strain>
    </source>
</reference>
<accession>A0A8H6T7N6</accession>
<dbReference type="OrthoDB" id="1697690at2759"/>
<keyword evidence="6" id="KW-1133">Transmembrane helix</keyword>
<evidence type="ECO:0000256" key="7">
    <source>
        <dbReference type="ARBA" id="ARBA00023128"/>
    </source>
</evidence>
<comment type="similarity">
    <text evidence="2 9">Belongs to the mitochondrial pyruvate carrier (MPC) (TC 2.A.105) family.</text>
</comment>
<keyword evidence="7 9" id="KW-0496">Mitochondrion</keyword>
<evidence type="ECO:0000256" key="8">
    <source>
        <dbReference type="ARBA" id="ARBA00023136"/>
    </source>
</evidence>
<dbReference type="GO" id="GO:0006850">
    <property type="term" value="P:pyruvate import into mitochondria"/>
    <property type="evidence" value="ECO:0007669"/>
    <property type="project" value="InterPro"/>
</dbReference>
<dbReference type="PANTHER" id="PTHR14154">
    <property type="entry name" value="UPF0041 BRAIN PROTEIN 44-RELATED"/>
    <property type="match status" value="1"/>
</dbReference>
<evidence type="ECO:0000256" key="1">
    <source>
        <dbReference type="ARBA" id="ARBA00004448"/>
    </source>
</evidence>
<keyword evidence="11" id="KW-1185">Reference proteome</keyword>
<keyword evidence="8" id="KW-0472">Membrane</keyword>
<keyword evidence="10" id="KW-0670">Pyruvate</keyword>
<proteinExistence type="inferred from homology"/>
<evidence type="ECO:0000256" key="5">
    <source>
        <dbReference type="ARBA" id="ARBA00022792"/>
    </source>
</evidence>
<dbReference type="Pfam" id="PF03650">
    <property type="entry name" value="MPC"/>
    <property type="match status" value="1"/>
</dbReference>
<organism evidence="10 11">
    <name type="scientific">Mycena chlorophos</name>
    <name type="common">Agaric fungus</name>
    <name type="synonym">Agaricus chlorophos</name>
    <dbReference type="NCBI Taxonomy" id="658473"/>
    <lineage>
        <taxon>Eukaryota</taxon>
        <taxon>Fungi</taxon>
        <taxon>Dikarya</taxon>
        <taxon>Basidiomycota</taxon>
        <taxon>Agaricomycotina</taxon>
        <taxon>Agaricomycetes</taxon>
        <taxon>Agaricomycetidae</taxon>
        <taxon>Agaricales</taxon>
        <taxon>Marasmiineae</taxon>
        <taxon>Mycenaceae</taxon>
        <taxon>Mycena</taxon>
    </lineage>
</organism>
<evidence type="ECO:0000256" key="9">
    <source>
        <dbReference type="RuleBase" id="RU363100"/>
    </source>
</evidence>
<comment type="subcellular location">
    <subcellularLocation>
        <location evidence="1 9">Mitochondrion inner membrane</location>
        <topology evidence="1 9">Multi-pass membrane protein</topology>
    </subcellularLocation>
</comment>
<keyword evidence="5 9" id="KW-0999">Mitochondrion inner membrane</keyword>
<dbReference type="InterPro" id="IPR005336">
    <property type="entry name" value="MPC"/>
</dbReference>
<dbReference type="Proteomes" id="UP000613580">
    <property type="component" value="Unassembled WGS sequence"/>
</dbReference>
<name>A0A8H6T7N6_MYCCL</name>
<gene>
    <name evidence="10" type="ORF">HMN09_00633200</name>
</gene>
<evidence type="ECO:0000256" key="2">
    <source>
        <dbReference type="ARBA" id="ARBA00006416"/>
    </source>
</evidence>
<dbReference type="EMBL" id="JACAZE010000007">
    <property type="protein sequence ID" value="KAF7310900.1"/>
    <property type="molecule type" value="Genomic_DNA"/>
</dbReference>
<evidence type="ECO:0000256" key="6">
    <source>
        <dbReference type="ARBA" id="ARBA00022989"/>
    </source>
</evidence>
<protein>
    <recommendedName>
        <fullName evidence="9">Mitochondrial pyruvate carrier</fullName>
    </recommendedName>
</protein>
<evidence type="ECO:0000256" key="4">
    <source>
        <dbReference type="ARBA" id="ARBA00022692"/>
    </source>
</evidence>
<dbReference type="GO" id="GO:0005743">
    <property type="term" value="C:mitochondrial inner membrane"/>
    <property type="evidence" value="ECO:0007669"/>
    <property type="project" value="UniProtKB-SubCell"/>
</dbReference>
<evidence type="ECO:0000313" key="10">
    <source>
        <dbReference type="EMBL" id="KAF7310900.1"/>
    </source>
</evidence>
<comment type="function">
    <text evidence="9">Mediates the uptake of pyruvate into mitochondria.</text>
</comment>
<evidence type="ECO:0000256" key="3">
    <source>
        <dbReference type="ARBA" id="ARBA00022448"/>
    </source>
</evidence>
<keyword evidence="3 9" id="KW-0813">Transport</keyword>
<comment type="caution">
    <text evidence="10">The sequence shown here is derived from an EMBL/GenBank/DDBJ whole genome shotgun (WGS) entry which is preliminary data.</text>
</comment>
<evidence type="ECO:0000313" key="11">
    <source>
        <dbReference type="Proteomes" id="UP000613580"/>
    </source>
</evidence>